<dbReference type="InterPro" id="IPR011011">
    <property type="entry name" value="Znf_FYVE_PHD"/>
</dbReference>
<dbReference type="CDD" id="cd00065">
    <property type="entry name" value="FYVE_like_SF"/>
    <property type="match status" value="1"/>
</dbReference>
<dbReference type="InterPro" id="IPR001609">
    <property type="entry name" value="Myosin_head_motor_dom-like"/>
</dbReference>
<dbReference type="Gene3D" id="1.20.58.530">
    <property type="match status" value="1"/>
</dbReference>
<dbReference type="PROSITE" id="PS51456">
    <property type="entry name" value="MYOSIN_MOTOR"/>
    <property type="match status" value="1"/>
</dbReference>
<dbReference type="SMART" id="SM00242">
    <property type="entry name" value="MYSc"/>
    <property type="match status" value="1"/>
</dbReference>
<dbReference type="CDD" id="cd00124">
    <property type="entry name" value="MYSc"/>
    <property type="match status" value="1"/>
</dbReference>
<dbReference type="GO" id="GO:0005524">
    <property type="term" value="F:ATP binding"/>
    <property type="evidence" value="ECO:0007669"/>
    <property type="project" value="UniProtKB-UniRule"/>
</dbReference>
<dbReference type="PANTHER" id="PTHR13140">
    <property type="entry name" value="MYOSIN"/>
    <property type="match status" value="1"/>
</dbReference>
<keyword evidence="1" id="KW-0479">Metal-binding</keyword>
<dbReference type="SMART" id="SM00064">
    <property type="entry name" value="FYVE"/>
    <property type="match status" value="1"/>
</dbReference>
<evidence type="ECO:0000256" key="4">
    <source>
        <dbReference type="ARBA" id="ARBA00022833"/>
    </source>
</evidence>
<accession>A0A9X8DNZ0</accession>
<evidence type="ECO:0000256" key="10">
    <source>
        <dbReference type="PROSITE-ProRule" id="PRU00782"/>
    </source>
</evidence>
<dbReference type="Gene3D" id="1.20.120.720">
    <property type="entry name" value="Myosin VI head, motor domain, U50 subdomain"/>
    <property type="match status" value="1"/>
</dbReference>
<dbReference type="Pfam" id="PF00612">
    <property type="entry name" value="IQ"/>
    <property type="match status" value="1"/>
</dbReference>
<dbReference type="PRINTS" id="PR00193">
    <property type="entry name" value="MYOSINHEAVY"/>
</dbReference>
<evidence type="ECO:0000313" key="14">
    <source>
        <dbReference type="Proteomes" id="UP000275652"/>
    </source>
</evidence>
<keyword evidence="5 10" id="KW-0067">ATP-binding</keyword>
<evidence type="ECO:0000256" key="7">
    <source>
        <dbReference type="ARBA" id="ARBA00023175"/>
    </source>
</evidence>
<dbReference type="SUPFAM" id="SSF52540">
    <property type="entry name" value="P-loop containing nucleoside triphosphate hydrolases"/>
    <property type="match status" value="1"/>
</dbReference>
<keyword evidence="8 10" id="KW-0009">Actin-binding</keyword>
<evidence type="ECO:0000256" key="6">
    <source>
        <dbReference type="ARBA" id="ARBA00023123"/>
    </source>
</evidence>
<evidence type="ECO:0008006" key="15">
    <source>
        <dbReference type="Google" id="ProtNLM"/>
    </source>
</evidence>
<evidence type="ECO:0000259" key="11">
    <source>
        <dbReference type="PROSITE" id="PS50178"/>
    </source>
</evidence>
<feature type="region of interest" description="Actin-binding" evidence="10">
    <location>
        <begin position="582"/>
        <end position="604"/>
    </location>
</feature>
<name>A0A9X8DNZ0_APHAT</name>
<evidence type="ECO:0000256" key="9">
    <source>
        <dbReference type="PROSITE-ProRule" id="PRU00091"/>
    </source>
</evidence>
<evidence type="ECO:0000313" key="13">
    <source>
        <dbReference type="EMBL" id="RLO00831.1"/>
    </source>
</evidence>
<dbReference type="Proteomes" id="UP000275652">
    <property type="component" value="Unassembled WGS sequence"/>
</dbReference>
<keyword evidence="3 9" id="KW-0863">Zinc-finger</keyword>
<evidence type="ECO:0000256" key="8">
    <source>
        <dbReference type="ARBA" id="ARBA00023203"/>
    </source>
</evidence>
<keyword evidence="4" id="KW-0862">Zinc</keyword>
<reference evidence="13 14" key="1">
    <citation type="journal article" date="2018" name="J. Invertebr. Pathol.">
        <title>New genotyping method for the causative agent of crayfish plague (Aphanomyces astaci) based on whole genome data.</title>
        <authorList>
            <person name="Minardi D."/>
            <person name="Studholme D.J."/>
            <person name="van der Giezen M."/>
            <person name="Pretto T."/>
            <person name="Oidtmann B."/>
        </authorList>
    </citation>
    <scope>NUCLEOTIDE SEQUENCE [LARGE SCALE GENOMIC DNA]</scope>
    <source>
        <strain evidence="13 14">KB13</strain>
    </source>
</reference>
<feature type="domain" description="FYVE-type" evidence="11">
    <location>
        <begin position="931"/>
        <end position="982"/>
    </location>
</feature>
<dbReference type="GO" id="GO:0000146">
    <property type="term" value="F:microfilament motor activity"/>
    <property type="evidence" value="ECO:0007669"/>
    <property type="project" value="TreeGrafter"/>
</dbReference>
<dbReference type="GO" id="GO:0016459">
    <property type="term" value="C:myosin complex"/>
    <property type="evidence" value="ECO:0007669"/>
    <property type="project" value="UniProtKB-KW"/>
</dbReference>
<evidence type="ECO:0000256" key="1">
    <source>
        <dbReference type="ARBA" id="ARBA00022723"/>
    </source>
</evidence>
<keyword evidence="6 10" id="KW-0518">Myosin</keyword>
<gene>
    <name evidence="13" type="ORF">DYB28_008576</name>
</gene>
<dbReference type="Gene3D" id="1.10.10.820">
    <property type="match status" value="1"/>
</dbReference>
<comment type="caution">
    <text evidence="13">The sequence shown here is derived from an EMBL/GenBank/DDBJ whole genome shotgun (WGS) entry which is preliminary data.</text>
</comment>
<feature type="binding site" evidence="10">
    <location>
        <begin position="98"/>
        <end position="105"/>
    </location>
    <ligand>
        <name>ATP</name>
        <dbReference type="ChEBI" id="CHEBI:30616"/>
    </ligand>
</feature>
<evidence type="ECO:0000256" key="2">
    <source>
        <dbReference type="ARBA" id="ARBA00022741"/>
    </source>
</evidence>
<dbReference type="GO" id="GO:0008270">
    <property type="term" value="F:zinc ion binding"/>
    <property type="evidence" value="ECO:0007669"/>
    <property type="project" value="UniProtKB-KW"/>
</dbReference>
<dbReference type="EMBL" id="QUTI01038658">
    <property type="protein sequence ID" value="RLO00831.1"/>
    <property type="molecule type" value="Genomic_DNA"/>
</dbReference>
<keyword evidence="2 10" id="KW-0547">Nucleotide-binding</keyword>
<evidence type="ECO:0000256" key="5">
    <source>
        <dbReference type="ARBA" id="ARBA00022840"/>
    </source>
</evidence>
<keyword evidence="7 10" id="KW-0505">Motor protein</keyword>
<evidence type="ECO:0000256" key="3">
    <source>
        <dbReference type="ARBA" id="ARBA00022771"/>
    </source>
</evidence>
<dbReference type="SMART" id="SM00015">
    <property type="entry name" value="IQ"/>
    <property type="match status" value="2"/>
</dbReference>
<dbReference type="InterPro" id="IPR000048">
    <property type="entry name" value="IQ_motif_EF-hand-BS"/>
</dbReference>
<dbReference type="PANTHER" id="PTHR13140:SF845">
    <property type="entry name" value="MYOSIN-LIKE PROTEIN"/>
    <property type="match status" value="1"/>
</dbReference>
<dbReference type="PROSITE" id="PS50096">
    <property type="entry name" value="IQ"/>
    <property type="match status" value="1"/>
</dbReference>
<proteinExistence type="inferred from homology"/>
<protein>
    <recommendedName>
        <fullName evidence="15">Myosin motor domain-containing protein</fullName>
    </recommendedName>
</protein>
<dbReference type="GO" id="GO:0051015">
    <property type="term" value="F:actin filament binding"/>
    <property type="evidence" value="ECO:0007669"/>
    <property type="project" value="TreeGrafter"/>
</dbReference>
<dbReference type="GO" id="GO:0005737">
    <property type="term" value="C:cytoplasm"/>
    <property type="evidence" value="ECO:0007669"/>
    <property type="project" value="TreeGrafter"/>
</dbReference>
<evidence type="ECO:0000259" key="12">
    <source>
        <dbReference type="PROSITE" id="PS51456"/>
    </source>
</evidence>
<feature type="domain" description="Myosin motor" evidence="12">
    <location>
        <begin position="4"/>
        <end position="725"/>
    </location>
</feature>
<comment type="similarity">
    <text evidence="10">Belongs to the TRAFAC class myosin-kinesin ATPase superfamily. Myosin family.</text>
</comment>
<dbReference type="SUPFAM" id="SSF55781">
    <property type="entry name" value="GAF domain-like"/>
    <property type="match status" value="1"/>
</dbReference>
<dbReference type="GO" id="GO:0007015">
    <property type="term" value="P:actin filament organization"/>
    <property type="evidence" value="ECO:0007669"/>
    <property type="project" value="TreeGrafter"/>
</dbReference>
<dbReference type="PROSITE" id="PS50178">
    <property type="entry name" value="ZF_FYVE"/>
    <property type="match status" value="1"/>
</dbReference>
<organism evidence="13 14">
    <name type="scientific">Aphanomyces astaci</name>
    <name type="common">Crayfish plague agent</name>
    <dbReference type="NCBI Taxonomy" id="112090"/>
    <lineage>
        <taxon>Eukaryota</taxon>
        <taxon>Sar</taxon>
        <taxon>Stramenopiles</taxon>
        <taxon>Oomycota</taxon>
        <taxon>Saprolegniomycetes</taxon>
        <taxon>Saprolegniales</taxon>
        <taxon>Verrucalvaceae</taxon>
        <taxon>Aphanomyces</taxon>
    </lineage>
</organism>
<dbReference type="GO" id="GO:0016020">
    <property type="term" value="C:membrane"/>
    <property type="evidence" value="ECO:0007669"/>
    <property type="project" value="TreeGrafter"/>
</dbReference>
<dbReference type="InterPro" id="IPR000306">
    <property type="entry name" value="Znf_FYVE"/>
</dbReference>
<dbReference type="InterPro" id="IPR017455">
    <property type="entry name" value="Znf_FYVE-rel"/>
</dbReference>
<dbReference type="Gene3D" id="1.20.5.4820">
    <property type="match status" value="1"/>
</dbReference>
<sequence>MHRDDHHDLADRAELSEAALVQLIESRFRRNLVYTHAGSVLLAVNPFRRIEDLYGQDMLQEYESPNAAPHIYGVAANAYRAMQLQHSSSSNQTILISGDSGSGKTECTKRMLDYFVHVGRSSDTSSERLTRHIVAANVVLEAFGNAQTLRNSNSSRFGKFIQLDFSGDSHRLFSASIQTYLLETVRIVNPAATERNYHVFYALLSGAPSSLLATWQLVPSPTPTSSTLHGNSKLRGVATHTFRYLPHPSSSNSCKQNLLHDDSAMFTALETAMTSLGLPATDVYRVITVVLHLGNVSFDETNSSVSTHAMAAAAALLQVPLPDLQAALTTRTLVVANEVQVLSLSAVEAAQARDGMAKALYARLFEWLVEHINGRLNLSHPSTATSPSSWIAVLDMFGFEHFGLNSFEQLCINYTNEVLHQHFVQHVFKLDAAEYAAEGLACPLSTTPYVDNEDCIALFSAKHTGLFALLDEECVLARGSDAAFASKLHKEHATRHPRRFTASHGQLSQRKFTIHHYAGSVEYTAVGFRDKNFGVLAPDVVELLRGPRSTDAFVRQLFPPSSPSRHKPRRHKSVASQFQSQLGTLMKRLHTAQVHYVRCLKPNDAADPALFLTDRLRHQLRCHGILDAIRIAQLGFPVRLSHAAFQSRYRPLLHRQQVCDEDTLHDLINALVTYYGDATSDRGSNAQRDGGELSRGTLHRQHIQVGRTKVFMQAAVHKNLEVRRARVELRAASVLTHAMQSFVYRRSFQRLRQTVVWCQRHVRRVQSQRRHHNIVITRLLREKEAVTAAATTIQSLVRRMLARRQYVRHLHGVVVLQVWWIQRLLRRRRLEQGRQQDRTLPPSPPRAAASSIIRSSWAPNSEEASFSDGMLDVLLRSSPPATSLDPDAARPRTFFHHKPTSPSSSRAWTALPPLTLVDPATLPPLADYFSCSGCTKRFTLVFRRKFCCLSCRHVVCSRCCNVVGIVAGKKARVCLVCAALHRTTDNCIARPCHSQLNQAMVTEETVWHRPWPEPPMPDNEMSRLAAVARLNIDDVRHDMMIQHMCTMVYHTWPGAVAFVGIMGKAKQVMVTSVGSSMFPAQLPRDMAFCAHTICGTKPLVVMDATKDPRFMHNPLVKADRRSKKFCFYLGAAVVDLESRHILGTIAVLHTISRKDSVQKCELQVLENYARVVSRQLTMNMHGWRPSDNLYRRDL</sequence>
<dbReference type="InterPro" id="IPR027417">
    <property type="entry name" value="P-loop_NTPase"/>
</dbReference>
<dbReference type="Gene3D" id="3.40.850.10">
    <property type="entry name" value="Kinesin motor domain"/>
    <property type="match status" value="1"/>
</dbReference>
<dbReference type="Pfam" id="PF00063">
    <property type="entry name" value="Myosin_head"/>
    <property type="match status" value="1"/>
</dbReference>
<dbReference type="InterPro" id="IPR036961">
    <property type="entry name" value="Kinesin_motor_dom_sf"/>
</dbReference>
<dbReference type="AlphaFoldDB" id="A0A9X8DNZ0"/>
<dbReference type="SUPFAM" id="SSF57903">
    <property type="entry name" value="FYVE/PHD zinc finger"/>
    <property type="match status" value="1"/>
</dbReference>